<dbReference type="AlphaFoldDB" id="A0A1M5WCH3"/>
<gene>
    <name evidence="1" type="ORF">SAMN04488044_0071</name>
</gene>
<name>A0A1M5WCH3_9RHOB</name>
<organism evidence="1 2">
    <name type="scientific">Cognatishimia maritima</name>
    <dbReference type="NCBI Taxonomy" id="870908"/>
    <lineage>
        <taxon>Bacteria</taxon>
        <taxon>Pseudomonadati</taxon>
        <taxon>Pseudomonadota</taxon>
        <taxon>Alphaproteobacteria</taxon>
        <taxon>Rhodobacterales</taxon>
        <taxon>Paracoccaceae</taxon>
        <taxon>Cognatishimia</taxon>
    </lineage>
</organism>
<dbReference type="Gene3D" id="3.40.50.300">
    <property type="entry name" value="P-loop containing nucleotide triphosphate hydrolases"/>
    <property type="match status" value="1"/>
</dbReference>
<protein>
    <recommendedName>
        <fullName evidence="3">Sulfotransferase family protein</fullName>
    </recommendedName>
</protein>
<dbReference type="OrthoDB" id="547419at2"/>
<keyword evidence="2" id="KW-1185">Reference proteome</keyword>
<dbReference type="Proteomes" id="UP000184211">
    <property type="component" value="Unassembled WGS sequence"/>
</dbReference>
<evidence type="ECO:0000313" key="1">
    <source>
        <dbReference type="EMBL" id="SHH85137.1"/>
    </source>
</evidence>
<sequence length="346" mass="40016">MTKTIFIHVGAGKTGTTALQSFFARNEDRFAAQGIYFPQEGRVQIDKALVHHKLSGIGGFRDMPENEILALWKDIAALTSPTVIISSEFLHSRIKAADGIAFFEKVRDILSGWDIKIVFYIRRQSHWVQSAYSQWVKQNRESRRFSTFMRQFKNYPIKQIPMFGTVFGIENVIVRPFEKAQFIDQDIHKDFCAAIGLEWHEDFEIEHSNPNPRLALDALELKRQFNSLNKNPHMLRRIQRDLISYSALSSELQGKAIHHSHALMTPEQQLELETQFEPQYRDIAQRFMGRKDGTLFTDGFLETPPAPAESQYDAPNTELPTLFLIMRLYQKLEALENARAAQQDKR</sequence>
<reference evidence="2" key="1">
    <citation type="submission" date="2016-11" db="EMBL/GenBank/DDBJ databases">
        <authorList>
            <person name="Varghese N."/>
            <person name="Submissions S."/>
        </authorList>
    </citation>
    <scope>NUCLEOTIDE SEQUENCE [LARGE SCALE GENOMIC DNA]</scope>
    <source>
        <strain evidence="2">DSM 28223</strain>
    </source>
</reference>
<evidence type="ECO:0008006" key="3">
    <source>
        <dbReference type="Google" id="ProtNLM"/>
    </source>
</evidence>
<dbReference type="InterPro" id="IPR027417">
    <property type="entry name" value="P-loop_NTPase"/>
</dbReference>
<dbReference type="EMBL" id="FQWM01000011">
    <property type="protein sequence ID" value="SHH85137.1"/>
    <property type="molecule type" value="Genomic_DNA"/>
</dbReference>
<accession>A0A1M5WCH3</accession>
<dbReference type="RefSeq" id="WP_131814614.1">
    <property type="nucleotide sequence ID" value="NZ_FQWM01000011.1"/>
</dbReference>
<dbReference type="STRING" id="870908.SAMN04488044_0071"/>
<evidence type="ECO:0000313" key="2">
    <source>
        <dbReference type="Proteomes" id="UP000184211"/>
    </source>
</evidence>
<proteinExistence type="predicted"/>
<dbReference type="SUPFAM" id="SSF52540">
    <property type="entry name" value="P-loop containing nucleoside triphosphate hydrolases"/>
    <property type="match status" value="1"/>
</dbReference>